<organism evidence="1 2">
    <name type="scientific">Micromonospora matsumotoense</name>
    <dbReference type="NCBI Taxonomy" id="121616"/>
    <lineage>
        <taxon>Bacteria</taxon>
        <taxon>Bacillati</taxon>
        <taxon>Actinomycetota</taxon>
        <taxon>Actinomycetes</taxon>
        <taxon>Micromonosporales</taxon>
        <taxon>Micromonosporaceae</taxon>
        <taxon>Micromonospora</taxon>
    </lineage>
</organism>
<dbReference type="EMBL" id="FMCU01000011">
    <property type="protein sequence ID" value="SCF36486.1"/>
    <property type="molecule type" value="Genomic_DNA"/>
</dbReference>
<dbReference type="STRING" id="121616.GA0070216_111109"/>
<sequence length="144" mass="15212">MVTAGPTTTLLAVTDQPLDLAAHEAAVADRRAGAVVSFQGVVRDHDHGRPVTLLEYEGHPSAVETLRAVAAEIAADPDVYAVAVSHRVGRLDIGDVALVAAVSTAHRAAAFAACARLVDEVKARLPIWKRQVFADGTEEWVNCP</sequence>
<evidence type="ECO:0000313" key="1">
    <source>
        <dbReference type="EMBL" id="SCF36486.1"/>
    </source>
</evidence>
<name>A0A1C4ZUC7_9ACTN</name>
<dbReference type="InterPro" id="IPR036563">
    <property type="entry name" value="MoaE_sf"/>
</dbReference>
<protein>
    <submittedName>
        <fullName evidence="1">Molybdopterin synthase subunit MoaE</fullName>
    </submittedName>
</protein>
<dbReference type="InterPro" id="IPR003448">
    <property type="entry name" value="Mopterin_biosynth_MoaE"/>
</dbReference>
<dbReference type="SUPFAM" id="SSF54690">
    <property type="entry name" value="Molybdopterin synthase subunit MoaE"/>
    <property type="match status" value="1"/>
</dbReference>
<dbReference type="Proteomes" id="UP000198797">
    <property type="component" value="Unassembled WGS sequence"/>
</dbReference>
<dbReference type="PANTHER" id="PTHR23404">
    <property type="entry name" value="MOLYBDOPTERIN SYNTHASE RELATED"/>
    <property type="match status" value="1"/>
</dbReference>
<dbReference type="GO" id="GO:0006777">
    <property type="term" value="P:Mo-molybdopterin cofactor biosynthetic process"/>
    <property type="evidence" value="ECO:0007669"/>
    <property type="project" value="InterPro"/>
</dbReference>
<evidence type="ECO:0000313" key="2">
    <source>
        <dbReference type="Proteomes" id="UP000198797"/>
    </source>
</evidence>
<accession>A0A1C4ZUC7</accession>
<dbReference type="Gene3D" id="3.90.1170.40">
    <property type="entry name" value="Molybdopterin biosynthesis MoaE subunit"/>
    <property type="match status" value="1"/>
</dbReference>
<proteinExistence type="predicted"/>
<dbReference type="CDD" id="cd00756">
    <property type="entry name" value="MoaE"/>
    <property type="match status" value="1"/>
</dbReference>
<dbReference type="Pfam" id="PF02391">
    <property type="entry name" value="MoaE"/>
    <property type="match status" value="1"/>
</dbReference>
<dbReference type="AlphaFoldDB" id="A0A1C4ZUC7"/>
<keyword evidence="2" id="KW-1185">Reference proteome</keyword>
<gene>
    <name evidence="1" type="ORF">GA0070216_111109</name>
</gene>
<reference evidence="2" key="1">
    <citation type="submission" date="2016-06" db="EMBL/GenBank/DDBJ databases">
        <authorList>
            <person name="Varghese N."/>
            <person name="Submissions Spin"/>
        </authorList>
    </citation>
    <scope>NUCLEOTIDE SEQUENCE [LARGE SCALE GENOMIC DNA]</scope>
    <source>
        <strain evidence="2">DSM 44100</strain>
    </source>
</reference>